<keyword evidence="3" id="KW-0408">Iron</keyword>
<proteinExistence type="inferred from homology"/>
<dbReference type="GO" id="GO:0046872">
    <property type="term" value="F:metal ion binding"/>
    <property type="evidence" value="ECO:0007669"/>
    <property type="project" value="UniProtKB-KW"/>
</dbReference>
<dbReference type="PANTHER" id="PTHR42988">
    <property type="entry name" value="PHOSPHOHYDROLASE"/>
    <property type="match status" value="1"/>
</dbReference>
<organism evidence="6 7">
    <name type="scientific">Methyloversatilis universalis (strain ATCC BAA-1314 / DSM 25237 / JCM 13912 / CCUG 52030 / FAM5)</name>
    <dbReference type="NCBI Taxonomy" id="1000565"/>
    <lineage>
        <taxon>Bacteria</taxon>
        <taxon>Pseudomonadati</taxon>
        <taxon>Pseudomonadota</taxon>
        <taxon>Betaproteobacteria</taxon>
        <taxon>Nitrosomonadales</taxon>
        <taxon>Sterolibacteriaceae</taxon>
        <taxon>Methyloversatilis</taxon>
    </lineage>
</organism>
<dbReference type="OrthoDB" id="9811542at2"/>
<dbReference type="PANTHER" id="PTHR42988:SF2">
    <property type="entry name" value="CYCLIC NUCLEOTIDE PHOSPHODIESTERASE CBUA0032-RELATED"/>
    <property type="match status" value="1"/>
</dbReference>
<keyword evidence="7" id="KW-1185">Reference proteome</keyword>
<keyword evidence="2" id="KW-0378">Hydrolase</keyword>
<reference evidence="6 7" key="1">
    <citation type="journal article" date="2011" name="J. Bacteriol.">
        <title>Genome sequence of Methyloversatilis universalis FAM5T, a methylotrophic representative of the order Rhodocyclales.</title>
        <authorList>
            <person name="Kittichotirat W."/>
            <person name="Good N.M."/>
            <person name="Hall R."/>
            <person name="Bringel F."/>
            <person name="Lajus A."/>
            <person name="Medigue C."/>
            <person name="Smalley N.E."/>
            <person name="Beck D."/>
            <person name="Bumgarner R."/>
            <person name="Vuilleumier S."/>
            <person name="Kalyuzhnaya M.G."/>
        </authorList>
    </citation>
    <scope>NUCLEOTIDE SEQUENCE [LARGE SCALE GENOMIC DNA]</scope>
    <source>
        <strain evidence="7">ATCC BAA-1314 / JCM 13912 / FAM5</strain>
    </source>
</reference>
<dbReference type="AlphaFoldDB" id="F5R8T4"/>
<dbReference type="Proteomes" id="UP000005019">
    <property type="component" value="Unassembled WGS sequence"/>
</dbReference>
<keyword evidence="6" id="KW-0269">Exonuclease</keyword>
<accession>F5R8T4</accession>
<evidence type="ECO:0000256" key="4">
    <source>
        <dbReference type="ARBA" id="ARBA00025742"/>
    </source>
</evidence>
<dbReference type="eggNOG" id="COG1409">
    <property type="taxonomic scope" value="Bacteria"/>
</dbReference>
<evidence type="ECO:0000256" key="2">
    <source>
        <dbReference type="ARBA" id="ARBA00022801"/>
    </source>
</evidence>
<dbReference type="InterPro" id="IPR004843">
    <property type="entry name" value="Calcineurin-like_PHP"/>
</dbReference>
<comment type="similarity">
    <text evidence="4">Belongs to the cyclic nucleotide phosphodiesterase class-III family.</text>
</comment>
<dbReference type="GO" id="GO:0004527">
    <property type="term" value="F:exonuclease activity"/>
    <property type="evidence" value="ECO:0007669"/>
    <property type="project" value="UniProtKB-KW"/>
</dbReference>
<dbReference type="InterPro" id="IPR029052">
    <property type="entry name" value="Metallo-depent_PP-like"/>
</dbReference>
<dbReference type="InterPro" id="IPR050884">
    <property type="entry name" value="CNP_phosphodiesterase-III"/>
</dbReference>
<evidence type="ECO:0000256" key="1">
    <source>
        <dbReference type="ARBA" id="ARBA00022723"/>
    </source>
</evidence>
<evidence type="ECO:0000313" key="7">
    <source>
        <dbReference type="Proteomes" id="UP000005019"/>
    </source>
</evidence>
<dbReference type="EMBL" id="AFHG01000030">
    <property type="protein sequence ID" value="EGK72824.1"/>
    <property type="molecule type" value="Genomic_DNA"/>
</dbReference>
<protein>
    <submittedName>
        <fullName evidence="6">DNA repair exonuclease</fullName>
    </submittedName>
</protein>
<keyword evidence="6" id="KW-0540">Nuclease</keyword>
<dbReference type="Pfam" id="PF00149">
    <property type="entry name" value="Metallophos"/>
    <property type="match status" value="1"/>
</dbReference>
<dbReference type="STRING" id="1000565.METUNv1_00652"/>
<evidence type="ECO:0000259" key="5">
    <source>
        <dbReference type="Pfam" id="PF00149"/>
    </source>
</evidence>
<dbReference type="Gene3D" id="3.60.21.10">
    <property type="match status" value="1"/>
</dbReference>
<dbReference type="RefSeq" id="WP_008058775.1">
    <property type="nucleotide sequence ID" value="NZ_AFHG01000030.1"/>
</dbReference>
<dbReference type="SUPFAM" id="SSF56300">
    <property type="entry name" value="Metallo-dependent phosphatases"/>
    <property type="match status" value="1"/>
</dbReference>
<name>F5R8T4_METUF</name>
<evidence type="ECO:0000256" key="3">
    <source>
        <dbReference type="ARBA" id="ARBA00023004"/>
    </source>
</evidence>
<feature type="domain" description="Calcineurin-like phosphoesterase" evidence="5">
    <location>
        <begin position="3"/>
        <end position="190"/>
    </location>
</feature>
<sequence>MLLQVSDPHFGTEKPEVCAALRRLAQAEQPRLLLLSGDLTQRARPAQFAAARAFADSLGIAHRMVLPGNHDLPLFHLPLRLFAPYARYRRAFGPAHDALSDVDGMRLIGLDSTRRWRHSDGELSAVQIAATAELLRATPADTVLKVVALHHPLAVNRDTERHNRVRGHREAIARWREAGADLVLGGHIHLPSVRRLPDGERTLWAVQAGTAVSHRTRRDAGNSVNLIRAGRTHGRRVATVERWDYRAADDRFELAALSALPLND</sequence>
<keyword evidence="1" id="KW-0479">Metal-binding</keyword>
<evidence type="ECO:0000313" key="6">
    <source>
        <dbReference type="EMBL" id="EGK72824.1"/>
    </source>
</evidence>
<comment type="caution">
    <text evidence="6">The sequence shown here is derived from an EMBL/GenBank/DDBJ whole genome shotgun (WGS) entry which is preliminary data.</text>
</comment>
<gene>
    <name evidence="6" type="ORF">METUNv1_00652</name>
</gene>